<dbReference type="AlphaFoldDB" id="A0AAN9A660"/>
<dbReference type="EMBL" id="JAXCGZ010015110">
    <property type="protein sequence ID" value="KAK7071257.1"/>
    <property type="molecule type" value="Genomic_DNA"/>
</dbReference>
<accession>A0AAN9A660</accession>
<evidence type="ECO:0000259" key="1">
    <source>
        <dbReference type="Pfam" id="PF05729"/>
    </source>
</evidence>
<sequence length="1031" mass="118558">MSLFDYLENKIIPIKKLTNSLNSEQIKQIYSDPEGHTFSVSLLYNCIKWTNNRIAHKNSDLWKEGNGSLESSLTEIINRYKRIHSGSIITNWQEFSNEVEDIRGLLNGTIGLTAIRYDVPQNKVTEWIEETNTKLDLFKKKPLPPSDISSFQKQVTLLDNMEMVSASCKKGLLRVSTISKKPCPSFHIPGISFKADIRYIELILGDKSRARVFYENLLEDNIHQIPEEPIIWFEVFAGLGKSYVMMQILHDWIMGQGTMKGLDTYDIILHFACRSDTVKTFEDLITYTIPDIAAFISSHDMKNIILQMKVLVIIDNLNEINESSSSLLQELMQLKRDYHITLIITSRPKFINLTYPLVEDWNYPIKRIYVNGISDCFRDQFIISFHREITKGGYCEPSVQSLLEYLTQNEGHLKYSWCFPFNLMSLVAMWVDNSTSINNITNCLEFYRQVYLMMTDKILHHLSKLTSLKQCTKVHIMEKINDFLYVLGQEALAAQFQGNIYLSQESCHKLEEICKTQELPYYAMLESYLDVDDTQAPKFHHEKFQSFLGALSLCMKLEKIALSSDIEKKSDEPGEKDGASTMLLKKIHLEDYQNFPHTTSPDLNALTEELEADFEEAMIQQYNASKNVNRNSSSIEYDINEEFDAEFEDILKQQMDTSMEVCTQPLTTYIKSETVNSSNSKRTMTEASTVIQDSLEIVKSKASDLTNYMNVLTLLIGLLCSQNSPIYNSFKEEALELLRKTADSKRGAWMFLLDSVKCDEFVISYISNQPNVLEGMTWIYDDILYAYNVLLQALQKLPLRGTEAVFYIELRRDSPIVEKLLKRIIELRLAIRELNLHYYYKDPSSVFGYGNLMHNVLNSCKVNKYIGAITEDMTLPSSIEYINARVTDEASCGPLERFMFQYPDANITICIPPDVNPCRLRPMRDKFRTVCIPYVSEDDIPNVLRIVRTLQPVEGKLKLRYISLHGVSLTTESQLKLVKGLVGAKVTRVVFPEASKPTASQMEEFNEVVSQGNFRVDWNVLSLSCHPMVRI</sequence>
<reference evidence="2 3" key="1">
    <citation type="submission" date="2023-11" db="EMBL/GenBank/DDBJ databases">
        <title>Halocaridina rubra genome assembly.</title>
        <authorList>
            <person name="Smith C."/>
        </authorList>
    </citation>
    <scope>NUCLEOTIDE SEQUENCE [LARGE SCALE GENOMIC DNA]</scope>
    <source>
        <strain evidence="2">EP-1</strain>
        <tissue evidence="2">Whole</tissue>
    </source>
</reference>
<organism evidence="2 3">
    <name type="scientific">Halocaridina rubra</name>
    <name type="common">Hawaiian red shrimp</name>
    <dbReference type="NCBI Taxonomy" id="373956"/>
    <lineage>
        <taxon>Eukaryota</taxon>
        <taxon>Metazoa</taxon>
        <taxon>Ecdysozoa</taxon>
        <taxon>Arthropoda</taxon>
        <taxon>Crustacea</taxon>
        <taxon>Multicrustacea</taxon>
        <taxon>Malacostraca</taxon>
        <taxon>Eumalacostraca</taxon>
        <taxon>Eucarida</taxon>
        <taxon>Decapoda</taxon>
        <taxon>Pleocyemata</taxon>
        <taxon>Caridea</taxon>
        <taxon>Atyoidea</taxon>
        <taxon>Atyidae</taxon>
        <taxon>Halocaridina</taxon>
    </lineage>
</organism>
<feature type="domain" description="NACHT" evidence="1">
    <location>
        <begin position="237"/>
        <end position="379"/>
    </location>
</feature>
<dbReference type="Gene3D" id="3.40.50.300">
    <property type="entry name" value="P-loop containing nucleotide triphosphate hydrolases"/>
    <property type="match status" value="1"/>
</dbReference>
<dbReference type="InterPro" id="IPR027417">
    <property type="entry name" value="P-loop_NTPase"/>
</dbReference>
<protein>
    <recommendedName>
        <fullName evidence="1">NACHT domain-containing protein</fullName>
    </recommendedName>
</protein>
<proteinExistence type="predicted"/>
<evidence type="ECO:0000313" key="2">
    <source>
        <dbReference type="EMBL" id="KAK7071257.1"/>
    </source>
</evidence>
<name>A0AAN9A660_HALRR</name>
<keyword evidence="3" id="KW-1185">Reference proteome</keyword>
<evidence type="ECO:0000313" key="3">
    <source>
        <dbReference type="Proteomes" id="UP001381693"/>
    </source>
</evidence>
<dbReference type="Proteomes" id="UP001381693">
    <property type="component" value="Unassembled WGS sequence"/>
</dbReference>
<dbReference type="InterPro" id="IPR007111">
    <property type="entry name" value="NACHT_NTPase"/>
</dbReference>
<dbReference type="Pfam" id="PF05729">
    <property type="entry name" value="NACHT"/>
    <property type="match status" value="1"/>
</dbReference>
<gene>
    <name evidence="2" type="ORF">SK128_008989</name>
</gene>
<comment type="caution">
    <text evidence="2">The sequence shown here is derived from an EMBL/GenBank/DDBJ whole genome shotgun (WGS) entry which is preliminary data.</text>
</comment>